<feature type="transmembrane region" description="Helical" evidence="5">
    <location>
        <begin position="78"/>
        <end position="97"/>
    </location>
</feature>
<keyword evidence="1 4" id="KW-0349">Heme</keyword>
<evidence type="ECO:0000256" key="4">
    <source>
        <dbReference type="PROSITE-ProRule" id="PRU00433"/>
    </source>
</evidence>
<dbReference type="Gene3D" id="3.80.10.10">
    <property type="entry name" value="Ribonuclease Inhibitor"/>
    <property type="match status" value="1"/>
</dbReference>
<dbReference type="RefSeq" id="WP_074671747.1">
    <property type="nucleotide sequence ID" value="NZ_FNTB01000001.1"/>
</dbReference>
<dbReference type="InterPro" id="IPR032675">
    <property type="entry name" value="LRR_dom_sf"/>
</dbReference>
<dbReference type="InterPro" id="IPR008979">
    <property type="entry name" value="Galactose-bd-like_sf"/>
</dbReference>
<dbReference type="InterPro" id="IPR036909">
    <property type="entry name" value="Cyt_c-like_dom_sf"/>
</dbReference>
<keyword evidence="5" id="KW-0472">Membrane</keyword>
<keyword evidence="5" id="KW-0812">Transmembrane</keyword>
<dbReference type="InterPro" id="IPR019251">
    <property type="entry name" value="DUF2231_TM"/>
</dbReference>
<dbReference type="SUPFAM" id="SSF49785">
    <property type="entry name" value="Galactose-binding domain-like"/>
    <property type="match status" value="1"/>
</dbReference>
<reference evidence="7 8" key="1">
    <citation type="submission" date="2016-10" db="EMBL/GenBank/DDBJ databases">
        <authorList>
            <person name="de Groot N.N."/>
        </authorList>
    </citation>
    <scope>NUCLEOTIDE SEQUENCE [LARGE SCALE GENOMIC DNA]</scope>
    <source>
        <strain evidence="7 8">MAR_2009_71</strain>
    </source>
</reference>
<feature type="domain" description="Cytochrome c" evidence="6">
    <location>
        <begin position="155"/>
        <end position="248"/>
    </location>
</feature>
<evidence type="ECO:0000313" key="8">
    <source>
        <dbReference type="Proteomes" id="UP000183038"/>
    </source>
</evidence>
<dbReference type="SUPFAM" id="SSF46626">
    <property type="entry name" value="Cytochrome c"/>
    <property type="match status" value="1"/>
</dbReference>
<dbReference type="EMBL" id="FNTB01000001">
    <property type="protein sequence ID" value="SEB81825.1"/>
    <property type="molecule type" value="Genomic_DNA"/>
</dbReference>
<keyword evidence="2 4" id="KW-0479">Metal-binding</keyword>
<dbReference type="OrthoDB" id="1099022at2"/>
<sequence length="685" mass="76299">MIQLGIQIGHLHPLFVHLPIGIIMLAFILEVYGRLKSKESFTEVVEFTLLVAGITAIFSLGTGWLLGEESGYDEDSLFLHRLMAVAFTVTTVLLYLVKRSKMGWVRKTYIPTFLLVLALISLTGHFGGNMTHGEDYLFVDEKEAIVITNIEEAQVYAQVIQPIFDAKCVSCHNESKAKGGLLMGSPNDIIKGGDTGSLLDTISGQEKSLFLERVHLPLDHDEHMPPKGKVQLTDNEKALLEWWMENNNCFECKVNELTREGNIAGILTSLEQDTSVIAVLTKEAMEVPQEWLQHVRRAGISVQTLSGENHLLSVNMASMDSITDDTLEVLEEYASNIVELDLGFSNFNDDLMSELKPFKNLLKLKLQHTKVTDAIGKYLSDLELLESLNLYGTAVTDKIVLDLKENKKLRNIYLWKTDVTEDGLAQLQQNLPGVTIQQIGADVFKATVLDPPTIISDRSFFSDSLTIAIESLFDGTEIYYTLDGSEPTESSLKYDGEITLETTANVKAIAAKKEWEPSNITERTFIKNNIAYADVDLLTVPNEKYQGKKGKTLMDQKRGSTNFVDGNWLGFEGKHLNAVVELKEQNAISKVSIGALSAPASWIFYPTSFVVSVSNDGTNFKEVGRKDMGEEKPNAEVKLTFFDLDIPATQAKYVKLSIKSPLKNPDWHTDPGGKSWIFIDEVVLN</sequence>
<dbReference type="GO" id="GO:0009055">
    <property type="term" value="F:electron transfer activity"/>
    <property type="evidence" value="ECO:0007669"/>
    <property type="project" value="InterPro"/>
</dbReference>
<keyword evidence="3 4" id="KW-0408">Iron</keyword>
<protein>
    <submittedName>
        <fullName evidence="7">Uncharacterized membrane protein</fullName>
    </submittedName>
</protein>
<organism evidence="7 8">
    <name type="scientific">Maribacter dokdonensis</name>
    <dbReference type="NCBI Taxonomy" id="320912"/>
    <lineage>
        <taxon>Bacteria</taxon>
        <taxon>Pseudomonadati</taxon>
        <taxon>Bacteroidota</taxon>
        <taxon>Flavobacteriia</taxon>
        <taxon>Flavobacteriales</taxon>
        <taxon>Flavobacteriaceae</taxon>
        <taxon>Maribacter</taxon>
    </lineage>
</organism>
<evidence type="ECO:0000256" key="5">
    <source>
        <dbReference type="SAM" id="Phobius"/>
    </source>
</evidence>
<evidence type="ECO:0000256" key="3">
    <source>
        <dbReference type="ARBA" id="ARBA00023004"/>
    </source>
</evidence>
<dbReference type="InterPro" id="IPR011429">
    <property type="entry name" value="Cyt_c_Planctomycete-type"/>
</dbReference>
<evidence type="ECO:0000259" key="6">
    <source>
        <dbReference type="PROSITE" id="PS51007"/>
    </source>
</evidence>
<dbReference type="Proteomes" id="UP000183038">
    <property type="component" value="Unassembled WGS sequence"/>
</dbReference>
<feature type="transmembrane region" description="Helical" evidence="5">
    <location>
        <begin position="44"/>
        <end position="66"/>
    </location>
</feature>
<keyword evidence="5" id="KW-1133">Transmembrane helix</keyword>
<dbReference type="InterPro" id="IPR009056">
    <property type="entry name" value="Cyt_c-like_dom"/>
</dbReference>
<dbReference type="Gene3D" id="2.60.120.260">
    <property type="entry name" value="Galactose-binding domain-like"/>
    <property type="match status" value="1"/>
</dbReference>
<dbReference type="GO" id="GO:0020037">
    <property type="term" value="F:heme binding"/>
    <property type="evidence" value="ECO:0007669"/>
    <property type="project" value="InterPro"/>
</dbReference>
<feature type="transmembrane region" description="Helical" evidence="5">
    <location>
        <begin position="14"/>
        <end position="32"/>
    </location>
</feature>
<evidence type="ECO:0000313" key="7">
    <source>
        <dbReference type="EMBL" id="SEB81825.1"/>
    </source>
</evidence>
<evidence type="ECO:0000256" key="2">
    <source>
        <dbReference type="ARBA" id="ARBA00022723"/>
    </source>
</evidence>
<proteinExistence type="predicted"/>
<feature type="transmembrane region" description="Helical" evidence="5">
    <location>
        <begin position="109"/>
        <end position="128"/>
    </location>
</feature>
<dbReference type="Pfam" id="PF09990">
    <property type="entry name" value="DUF2231"/>
    <property type="match status" value="1"/>
</dbReference>
<dbReference type="InterPro" id="IPR059177">
    <property type="entry name" value="GH29D-like_dom"/>
</dbReference>
<gene>
    <name evidence="7" type="ORF">SAMN05192540_1626</name>
</gene>
<dbReference type="Pfam" id="PF13290">
    <property type="entry name" value="CHB_HEX_C_1"/>
    <property type="match status" value="1"/>
</dbReference>
<dbReference type="AlphaFoldDB" id="A0A1H4MH15"/>
<dbReference type="PROSITE" id="PS51007">
    <property type="entry name" value="CYTC"/>
    <property type="match status" value="1"/>
</dbReference>
<dbReference type="SUPFAM" id="SSF52047">
    <property type="entry name" value="RNI-like"/>
    <property type="match status" value="1"/>
</dbReference>
<evidence type="ECO:0000256" key="1">
    <source>
        <dbReference type="ARBA" id="ARBA00022617"/>
    </source>
</evidence>
<dbReference type="InterPro" id="IPR000421">
    <property type="entry name" value="FA58C"/>
</dbReference>
<accession>A0A1H4MH15</accession>
<dbReference type="GO" id="GO:0046872">
    <property type="term" value="F:metal ion binding"/>
    <property type="evidence" value="ECO:0007669"/>
    <property type="project" value="UniProtKB-KW"/>
</dbReference>
<dbReference type="Pfam" id="PF07635">
    <property type="entry name" value="PSCyt1"/>
    <property type="match status" value="1"/>
</dbReference>
<name>A0A1H4MH15_9FLAO</name>
<dbReference type="Pfam" id="PF00754">
    <property type="entry name" value="F5_F8_type_C"/>
    <property type="match status" value="1"/>
</dbReference>